<dbReference type="PANTHER" id="PTHR36799:SF2">
    <property type="entry name" value="PROTEIN CHLORORESPIRATORY REDUCTION 42, CHLOROPLASTIC"/>
    <property type="match status" value="1"/>
</dbReference>
<gene>
    <name evidence="1" type="ORF">DOP62_11045</name>
</gene>
<name>A0AAN1UUY2_SYNEL</name>
<dbReference type="RefSeq" id="WP_208673708.1">
    <property type="nucleotide sequence ID" value="NZ_CP030139.2"/>
</dbReference>
<protein>
    <submittedName>
        <fullName evidence="1">DUF3148 domain-containing protein</fullName>
    </submittedName>
</protein>
<evidence type="ECO:0000313" key="2">
    <source>
        <dbReference type="Proteomes" id="UP000267249"/>
    </source>
</evidence>
<organism evidence="1 2">
    <name type="scientific">Synechococcus elongatus PCC 11801</name>
    <dbReference type="NCBI Taxonomy" id="2219813"/>
    <lineage>
        <taxon>Bacteria</taxon>
        <taxon>Bacillati</taxon>
        <taxon>Cyanobacteriota</taxon>
        <taxon>Cyanophyceae</taxon>
        <taxon>Synechococcales</taxon>
        <taxon>Synechococcaceae</taxon>
        <taxon>Synechococcus</taxon>
    </lineage>
</organism>
<reference evidence="1 2" key="1">
    <citation type="journal article" date="2018" name="Sci. Rep.">
        <title>Genome Features and Biochemical Characteristics of a Robust, Fast Growing and Naturally Transformable Cyanobacterium Synechococcus elongatus PCC 11801 Isolated from India.</title>
        <authorList>
            <person name="Jaiswal D."/>
            <person name="Sengupta A."/>
            <person name="Sohoni S."/>
            <person name="Sengupta S."/>
            <person name="Phadnavis A.G."/>
            <person name="Pakrasi H.B."/>
            <person name="Wangikar P.P."/>
        </authorList>
    </citation>
    <scope>NUCLEOTIDE SEQUENCE [LARGE SCALE GENOMIC DNA]</scope>
    <source>
        <strain evidence="1 2">PCC 11801</strain>
    </source>
</reference>
<dbReference type="PANTHER" id="PTHR36799">
    <property type="match status" value="1"/>
</dbReference>
<accession>A0AAN1UUY2</accession>
<dbReference type="Pfam" id="PF11347">
    <property type="entry name" value="CRR42-like"/>
    <property type="match status" value="1"/>
</dbReference>
<evidence type="ECO:0000313" key="1">
    <source>
        <dbReference type="EMBL" id="AZB73178.1"/>
    </source>
</evidence>
<dbReference type="NCBIfam" id="NF045913">
    <property type="entry name" value="RegSipA"/>
    <property type="match status" value="1"/>
</dbReference>
<dbReference type="EMBL" id="CP030139">
    <property type="protein sequence ID" value="AZB73178.1"/>
    <property type="molecule type" value="Genomic_DNA"/>
</dbReference>
<proteinExistence type="predicted"/>
<dbReference type="InterPro" id="IPR021495">
    <property type="entry name" value="CRR42-like"/>
</dbReference>
<dbReference type="AlphaFoldDB" id="A0AAN1UUY2"/>
<dbReference type="Proteomes" id="UP000267249">
    <property type="component" value="Chromosome"/>
</dbReference>
<sequence>MDFAIGDRVRLAAQPPYLKSADPLPMLRPPDLLAVGEIGTITGLRPGGYWVVLFDRGSFLLDPPFLAKVETETNPTG</sequence>